<sequence>MSAVIFKLETSSGQTAAKWGLVNLCLVPCADILALCGVPTLQRDYVIEDQQYRISQAGVILTIVNASDHYILFCVNLIDHTIQYADSSDHLITRMVAMQYLLTYLMIVWPRDNNGEQLPWHEFTDDQHNNVDASQYVKAEDFVAYLIRHVAHR</sequence>
<reference evidence="1 2" key="1">
    <citation type="submission" date="2019-03" db="EMBL/GenBank/DDBJ databases">
        <title>Single cell metagenomics reveals metabolic interactions within the superorganism composed of flagellate Streblomastix strix and complex community of Bacteroidetes bacteria on its surface.</title>
        <authorList>
            <person name="Treitli S.C."/>
            <person name="Kolisko M."/>
            <person name="Husnik F."/>
            <person name="Keeling P."/>
            <person name="Hampl V."/>
        </authorList>
    </citation>
    <scope>NUCLEOTIDE SEQUENCE [LARGE SCALE GENOMIC DNA]</scope>
    <source>
        <strain evidence="1">ST1C</strain>
    </source>
</reference>
<evidence type="ECO:0000313" key="1">
    <source>
        <dbReference type="EMBL" id="KAA6394151.1"/>
    </source>
</evidence>
<dbReference type="AlphaFoldDB" id="A0A5J4WGW7"/>
<proteinExistence type="predicted"/>
<dbReference type="InterPro" id="IPR038765">
    <property type="entry name" value="Papain-like_cys_pep_sf"/>
</dbReference>
<organism evidence="1 2">
    <name type="scientific">Streblomastix strix</name>
    <dbReference type="NCBI Taxonomy" id="222440"/>
    <lineage>
        <taxon>Eukaryota</taxon>
        <taxon>Metamonada</taxon>
        <taxon>Preaxostyla</taxon>
        <taxon>Oxymonadida</taxon>
        <taxon>Streblomastigidae</taxon>
        <taxon>Streblomastix</taxon>
    </lineage>
</organism>
<evidence type="ECO:0000313" key="2">
    <source>
        <dbReference type="Proteomes" id="UP000324800"/>
    </source>
</evidence>
<name>A0A5J4WGW7_9EUKA</name>
<dbReference type="EMBL" id="SNRW01002027">
    <property type="protein sequence ID" value="KAA6394151.1"/>
    <property type="molecule type" value="Genomic_DNA"/>
</dbReference>
<dbReference type="Gene3D" id="3.40.395.10">
    <property type="entry name" value="Adenoviral Proteinase, Chain A"/>
    <property type="match status" value="1"/>
</dbReference>
<accession>A0A5J4WGW7</accession>
<comment type="caution">
    <text evidence="1">The sequence shown here is derived from an EMBL/GenBank/DDBJ whole genome shotgun (WGS) entry which is preliminary data.</text>
</comment>
<protein>
    <submittedName>
        <fullName evidence="1">Uncharacterized protein</fullName>
    </submittedName>
</protein>
<gene>
    <name evidence="1" type="ORF">EZS28_010326</name>
</gene>
<dbReference type="SUPFAM" id="SSF54001">
    <property type="entry name" value="Cysteine proteinases"/>
    <property type="match status" value="1"/>
</dbReference>
<dbReference type="Proteomes" id="UP000324800">
    <property type="component" value="Unassembled WGS sequence"/>
</dbReference>